<comment type="caution">
    <text evidence="1">The sequence shown here is derived from an EMBL/GenBank/DDBJ whole genome shotgun (WGS) entry which is preliminary data.</text>
</comment>
<proteinExistence type="predicted"/>
<dbReference type="Proteomes" id="UP001589774">
    <property type="component" value="Unassembled WGS sequence"/>
</dbReference>
<organism evidence="1 2">
    <name type="scientific">Olivibacter oleidegradans</name>
    <dbReference type="NCBI Taxonomy" id="760123"/>
    <lineage>
        <taxon>Bacteria</taxon>
        <taxon>Pseudomonadati</taxon>
        <taxon>Bacteroidota</taxon>
        <taxon>Sphingobacteriia</taxon>
        <taxon>Sphingobacteriales</taxon>
        <taxon>Sphingobacteriaceae</taxon>
        <taxon>Olivibacter</taxon>
    </lineage>
</organism>
<keyword evidence="2" id="KW-1185">Reference proteome</keyword>
<gene>
    <name evidence="1" type="ORF">ACFFI0_21720</name>
</gene>
<accession>A0ABV6HPZ8</accession>
<evidence type="ECO:0000313" key="1">
    <source>
        <dbReference type="EMBL" id="MFC0320958.1"/>
    </source>
</evidence>
<dbReference type="RefSeq" id="WP_242627217.1">
    <property type="nucleotide sequence ID" value="NZ_JBHLWO010000002.1"/>
</dbReference>
<sequence length="58" mass="6956">MKKVLKEDLSNMGFDFKHYTHILNTAKGSRYFFCYEFGYLFIKQDEVLLVKNESLLNQ</sequence>
<dbReference type="EMBL" id="JBHLWO010000002">
    <property type="protein sequence ID" value="MFC0320958.1"/>
    <property type="molecule type" value="Genomic_DNA"/>
</dbReference>
<protein>
    <submittedName>
        <fullName evidence="1">Uncharacterized protein</fullName>
    </submittedName>
</protein>
<evidence type="ECO:0000313" key="2">
    <source>
        <dbReference type="Proteomes" id="UP001589774"/>
    </source>
</evidence>
<reference evidence="1 2" key="1">
    <citation type="submission" date="2024-09" db="EMBL/GenBank/DDBJ databases">
        <authorList>
            <person name="Sun Q."/>
            <person name="Mori K."/>
        </authorList>
    </citation>
    <scope>NUCLEOTIDE SEQUENCE [LARGE SCALE GENOMIC DNA]</scope>
    <source>
        <strain evidence="1 2">CCM 7765</strain>
    </source>
</reference>
<name>A0ABV6HPZ8_9SPHI</name>